<organism evidence="1 2">
    <name type="scientific">Paenibacillus oralis</name>
    <dbReference type="NCBI Taxonomy" id="2490856"/>
    <lineage>
        <taxon>Bacteria</taxon>
        <taxon>Bacillati</taxon>
        <taxon>Bacillota</taxon>
        <taxon>Bacilli</taxon>
        <taxon>Bacillales</taxon>
        <taxon>Paenibacillaceae</taxon>
        <taxon>Paenibacillus</taxon>
    </lineage>
</organism>
<dbReference type="AlphaFoldDB" id="A0A3P3TA54"/>
<reference evidence="1 2" key="1">
    <citation type="submission" date="2018-11" db="EMBL/GenBank/DDBJ databases">
        <title>Genome sequencing of Paenibacillus sp. KCOM 3021 (= ChDC PVNT-B20).</title>
        <authorList>
            <person name="Kook J.-K."/>
            <person name="Park S.-N."/>
            <person name="Lim Y.K."/>
        </authorList>
    </citation>
    <scope>NUCLEOTIDE SEQUENCE [LARGE SCALE GENOMIC DNA]</scope>
    <source>
        <strain evidence="1 2">KCOM 3021</strain>
    </source>
</reference>
<gene>
    <name evidence="1" type="ORF">EHV15_35115</name>
</gene>
<dbReference type="Proteomes" id="UP000267017">
    <property type="component" value="Unassembled WGS sequence"/>
</dbReference>
<sequence length="709" mass="82517">MNKEKFEDLDNIVRALDLWVELTGVDPAKEYGTFTSREWEIKSVNDELKESLRIDPTKITTMMMLDYFVRDYLENRNFTVQSILDDYRILVDYLEKCRELLDILDSEAVSEAKNEFRDSVIAALTHYGVTNKETFDMANDLHSLAFLRRDALRAIEALECHQFLQGDPDGGRPVYNETVFEFWNINSLIKSMTQTKKSGITLNLIRDPLATSSFFIFAIRNGGTLSILTDRDKQPHPLAKYMSRRPDRSFASRYWRYHFPYDLMGIAMSEDGRSAYIEQQESTALAPYNVQANPLQKIADLNPDETIWIAMMFSQIERKFWKENYKTPQLSYTGEMLKVQHALVAGAAHLPAVMDNYKVLEAPALKSSDVTFEKMKDEWQFVPTGQHYWLEQRYKHLVKDEMLNLVDDGTEIKLLLTGSKRQEDVLKQLKGDYRTIEVGDDKIALIREDVVEQKVWFYDRNAILHSSAKIQAMDSTMFGTAEQVIADQRWVARYNMAKQINWAAHEEYERRKEEVFDWYEQAIVANQENLYKAIVEGQFLAPSMRYKKHGFGYEFTDDENILFRFSKAGDKGKYNSSESTYDTGLRLHNGQEGWASKYYCYINRSKASLYAKFSPTTAAALAKMCGIELGDLPDVLQHWAKEEQYSGNSILDRVDPMEWVVKNPWRDMNFSVCFYLSKSGFIELCKRYGVEPVRFWIDEERKKKENGVV</sequence>
<evidence type="ECO:0000313" key="1">
    <source>
        <dbReference type="EMBL" id="RRJ54822.1"/>
    </source>
</evidence>
<name>A0A3P3TA54_9BACL</name>
<dbReference type="RefSeq" id="WP_128635906.1">
    <property type="nucleotide sequence ID" value="NZ_RRCN01000002.1"/>
</dbReference>
<keyword evidence="2" id="KW-1185">Reference proteome</keyword>
<protein>
    <submittedName>
        <fullName evidence="1">Uncharacterized protein</fullName>
    </submittedName>
</protein>
<accession>A0A3P3TA54</accession>
<proteinExistence type="predicted"/>
<dbReference type="EMBL" id="RRCN01000002">
    <property type="protein sequence ID" value="RRJ54822.1"/>
    <property type="molecule type" value="Genomic_DNA"/>
</dbReference>
<comment type="caution">
    <text evidence="1">The sequence shown here is derived from an EMBL/GenBank/DDBJ whole genome shotgun (WGS) entry which is preliminary data.</text>
</comment>
<dbReference type="OrthoDB" id="2667088at2"/>
<evidence type="ECO:0000313" key="2">
    <source>
        <dbReference type="Proteomes" id="UP000267017"/>
    </source>
</evidence>